<dbReference type="RefSeq" id="XP_066664162.1">
    <property type="nucleotide sequence ID" value="XM_066814872.1"/>
</dbReference>
<gene>
    <name evidence="1" type="ORF">PG997_010557</name>
</gene>
<protein>
    <submittedName>
        <fullName evidence="1">Uncharacterized protein</fullName>
    </submittedName>
</protein>
<dbReference type="GeneID" id="92047932"/>
<sequence>MVKDVALVYFCTVCSGIQPSSPIRFGNGDPERPTVALFEGRQSAVVTFDYSGAAVVVEIGVIKVGIRGCGHGDKLVPEVTPQHI</sequence>
<comment type="caution">
    <text evidence="1">The sequence shown here is derived from an EMBL/GenBank/DDBJ whole genome shotgun (WGS) entry which is preliminary data.</text>
</comment>
<organism evidence="1 2">
    <name type="scientific">Apiospora hydei</name>
    <dbReference type="NCBI Taxonomy" id="1337664"/>
    <lineage>
        <taxon>Eukaryota</taxon>
        <taxon>Fungi</taxon>
        <taxon>Dikarya</taxon>
        <taxon>Ascomycota</taxon>
        <taxon>Pezizomycotina</taxon>
        <taxon>Sordariomycetes</taxon>
        <taxon>Xylariomycetidae</taxon>
        <taxon>Amphisphaeriales</taxon>
        <taxon>Apiosporaceae</taxon>
        <taxon>Apiospora</taxon>
    </lineage>
</organism>
<name>A0ABR1VK87_9PEZI</name>
<reference evidence="1 2" key="1">
    <citation type="submission" date="2023-01" db="EMBL/GenBank/DDBJ databases">
        <title>Analysis of 21 Apiospora genomes using comparative genomics revels a genus with tremendous synthesis potential of carbohydrate active enzymes and secondary metabolites.</title>
        <authorList>
            <person name="Sorensen T."/>
        </authorList>
    </citation>
    <scope>NUCLEOTIDE SEQUENCE [LARGE SCALE GENOMIC DNA]</scope>
    <source>
        <strain evidence="1 2">CBS 114990</strain>
    </source>
</reference>
<evidence type="ECO:0000313" key="1">
    <source>
        <dbReference type="EMBL" id="KAK8070354.1"/>
    </source>
</evidence>
<dbReference type="EMBL" id="JAQQWN010000008">
    <property type="protein sequence ID" value="KAK8070354.1"/>
    <property type="molecule type" value="Genomic_DNA"/>
</dbReference>
<proteinExistence type="predicted"/>
<accession>A0ABR1VK87</accession>
<dbReference type="Proteomes" id="UP001433268">
    <property type="component" value="Unassembled WGS sequence"/>
</dbReference>
<keyword evidence="2" id="KW-1185">Reference proteome</keyword>
<evidence type="ECO:0000313" key="2">
    <source>
        <dbReference type="Proteomes" id="UP001433268"/>
    </source>
</evidence>